<feature type="transmembrane region" description="Helical" evidence="8">
    <location>
        <begin position="115"/>
        <end position="136"/>
    </location>
</feature>
<keyword evidence="7" id="KW-0479">Metal-binding</keyword>
<feature type="transmembrane region" description="Helical" evidence="8">
    <location>
        <begin position="172"/>
        <end position="191"/>
    </location>
</feature>
<accession>A0A160T9Z4</accession>
<organism evidence="9 10">
    <name type="scientific">Candidatus Promineifilum breve</name>
    <dbReference type="NCBI Taxonomy" id="1806508"/>
    <lineage>
        <taxon>Bacteria</taxon>
        <taxon>Bacillati</taxon>
        <taxon>Chloroflexota</taxon>
        <taxon>Ardenticatenia</taxon>
        <taxon>Candidatus Promineifilales</taxon>
        <taxon>Candidatus Promineifilaceae</taxon>
        <taxon>Candidatus Promineifilum</taxon>
    </lineage>
</organism>
<evidence type="ECO:0000256" key="2">
    <source>
        <dbReference type="ARBA" id="ARBA00008488"/>
    </source>
</evidence>
<dbReference type="GO" id="GO:0005886">
    <property type="term" value="C:plasma membrane"/>
    <property type="evidence" value="ECO:0007669"/>
    <property type="project" value="UniProtKB-SubCell"/>
</dbReference>
<feature type="binding site" evidence="7">
    <location>
        <position position="76"/>
    </location>
    <ligand>
        <name>Zn(2+)</name>
        <dbReference type="ChEBI" id="CHEBI:29105"/>
    </ligand>
</feature>
<evidence type="ECO:0000256" key="1">
    <source>
        <dbReference type="ARBA" id="ARBA00004651"/>
    </source>
</evidence>
<dbReference type="InterPro" id="IPR004254">
    <property type="entry name" value="AdipoR/HlyIII-related"/>
</dbReference>
<keyword evidence="3" id="KW-1003">Cell membrane</keyword>
<evidence type="ECO:0000256" key="7">
    <source>
        <dbReference type="PIRSR" id="PIRSR604254-1"/>
    </source>
</evidence>
<keyword evidence="7" id="KW-0862">Zinc</keyword>
<dbReference type="EMBL" id="LN890656">
    <property type="protein sequence ID" value="CUS06125.1"/>
    <property type="molecule type" value="Genomic_DNA"/>
</dbReference>
<protein>
    <submittedName>
        <fullName evidence="9">Hemolysin-3 homolog</fullName>
    </submittedName>
</protein>
<dbReference type="AlphaFoldDB" id="A0A160T9Z4"/>
<feature type="transmembrane region" description="Helical" evidence="8">
    <location>
        <begin position="30"/>
        <end position="49"/>
    </location>
</feature>
<dbReference type="RefSeq" id="WP_197699950.1">
    <property type="nucleotide sequence ID" value="NZ_LN890656.1"/>
</dbReference>
<dbReference type="InterPro" id="IPR005744">
    <property type="entry name" value="Hy-lIII"/>
</dbReference>
<keyword evidence="4 8" id="KW-0812">Transmembrane</keyword>
<evidence type="ECO:0000313" key="9">
    <source>
        <dbReference type="EMBL" id="CUS06125.1"/>
    </source>
</evidence>
<feature type="transmembrane region" description="Helical" evidence="8">
    <location>
        <begin position="141"/>
        <end position="160"/>
    </location>
</feature>
<feature type="binding site" evidence="7">
    <location>
        <position position="198"/>
    </location>
    <ligand>
        <name>Zn(2+)</name>
        <dbReference type="ChEBI" id="CHEBI:29105"/>
    </ligand>
</feature>
<reference evidence="9" key="1">
    <citation type="submission" date="2016-01" db="EMBL/GenBank/DDBJ databases">
        <authorList>
            <person name="Mcilroy J.S."/>
            <person name="Karst M S."/>
            <person name="Albertsen M."/>
        </authorList>
    </citation>
    <scope>NUCLEOTIDE SEQUENCE</scope>
    <source>
        <strain evidence="9">Cfx-K</strain>
    </source>
</reference>
<dbReference type="PANTHER" id="PTHR20855:SF3">
    <property type="entry name" value="LD03007P"/>
    <property type="match status" value="1"/>
</dbReference>
<proteinExistence type="inferred from homology"/>
<evidence type="ECO:0000256" key="6">
    <source>
        <dbReference type="ARBA" id="ARBA00023136"/>
    </source>
</evidence>
<dbReference type="KEGG" id="pbf:CFX0092_B0591"/>
<sequence length="224" mass="24383">MKIDKARMSEPVNEHYTLGEELAHSVTHGVGAALSLAALVTLVVLAVMQGTKWHILSFTVYGVSLLAVFLASTLYHGVQKPRLRPILRKVDHAAIYLLIAGTYTPFVLISMRGTLGLTLLTIVWALAVFGIVYKIFFIDRFVVLTTLAYVGMGWMSIVAWREMVANIPGPGLVLLMVGGGLYTLGVVFYALTKIRYTHAVWHLFILGASACHFAAVLTLLGAPA</sequence>
<name>A0A160T9Z4_9CHLR</name>
<feature type="transmembrane region" description="Helical" evidence="8">
    <location>
        <begin position="55"/>
        <end position="78"/>
    </location>
</feature>
<dbReference type="Pfam" id="PF03006">
    <property type="entry name" value="HlyIII"/>
    <property type="match status" value="1"/>
</dbReference>
<comment type="similarity">
    <text evidence="2">Belongs to the UPF0073 (Hly-III) family.</text>
</comment>
<feature type="binding site" evidence="7">
    <location>
        <position position="202"/>
    </location>
    <ligand>
        <name>Zn(2+)</name>
        <dbReference type="ChEBI" id="CHEBI:29105"/>
    </ligand>
</feature>
<dbReference type="NCBIfam" id="TIGR01065">
    <property type="entry name" value="hlyIII"/>
    <property type="match status" value="1"/>
</dbReference>
<evidence type="ECO:0000256" key="5">
    <source>
        <dbReference type="ARBA" id="ARBA00022989"/>
    </source>
</evidence>
<dbReference type="PANTHER" id="PTHR20855">
    <property type="entry name" value="ADIPOR/PROGESTIN RECEPTOR-RELATED"/>
    <property type="match status" value="1"/>
</dbReference>
<dbReference type="GO" id="GO:0046872">
    <property type="term" value="F:metal ion binding"/>
    <property type="evidence" value="ECO:0007669"/>
    <property type="project" value="UniProtKB-KW"/>
</dbReference>
<keyword evidence="10" id="KW-1185">Reference proteome</keyword>
<dbReference type="GO" id="GO:0140911">
    <property type="term" value="F:pore-forming activity"/>
    <property type="evidence" value="ECO:0007669"/>
    <property type="project" value="InterPro"/>
</dbReference>
<evidence type="ECO:0000256" key="4">
    <source>
        <dbReference type="ARBA" id="ARBA00022692"/>
    </source>
</evidence>
<evidence type="ECO:0000256" key="8">
    <source>
        <dbReference type="SAM" id="Phobius"/>
    </source>
</evidence>
<keyword evidence="6 8" id="KW-0472">Membrane</keyword>
<feature type="transmembrane region" description="Helical" evidence="8">
    <location>
        <begin position="90"/>
        <end position="109"/>
    </location>
</feature>
<gene>
    <name evidence="9" type="primary">yplQ</name>
    <name evidence="9" type="ORF">CFX0092_B0591</name>
</gene>
<feature type="transmembrane region" description="Helical" evidence="8">
    <location>
        <begin position="203"/>
        <end position="222"/>
    </location>
</feature>
<evidence type="ECO:0000313" key="10">
    <source>
        <dbReference type="Proteomes" id="UP000215027"/>
    </source>
</evidence>
<evidence type="ECO:0000256" key="3">
    <source>
        <dbReference type="ARBA" id="ARBA00022475"/>
    </source>
</evidence>
<dbReference type="Proteomes" id="UP000215027">
    <property type="component" value="Chromosome II"/>
</dbReference>
<comment type="subcellular location">
    <subcellularLocation>
        <location evidence="1">Cell membrane</location>
        <topology evidence="1">Multi-pass membrane protein</topology>
    </subcellularLocation>
</comment>
<keyword evidence="5 8" id="KW-1133">Transmembrane helix</keyword>